<dbReference type="Proteomes" id="UP000657177">
    <property type="component" value="Unassembled WGS sequence"/>
</dbReference>
<keyword evidence="6" id="KW-1185">Reference proteome</keyword>
<dbReference type="SUPFAM" id="SSF53187">
    <property type="entry name" value="Zn-dependent exopeptidases"/>
    <property type="match status" value="1"/>
</dbReference>
<feature type="domain" description="GerMN" evidence="4">
    <location>
        <begin position="315"/>
        <end position="404"/>
    </location>
</feature>
<proteinExistence type="predicted"/>
<dbReference type="GO" id="GO:0030288">
    <property type="term" value="C:outer membrane-bounded periplasmic space"/>
    <property type="evidence" value="ECO:0007669"/>
    <property type="project" value="TreeGrafter"/>
</dbReference>
<accession>A0A8J6HYC5</accession>
<keyword evidence="1" id="KW-0378">Hydrolase</keyword>
<dbReference type="AlphaFoldDB" id="A0A8J6HYC5"/>
<dbReference type="SMART" id="SM00909">
    <property type="entry name" value="Germane"/>
    <property type="match status" value="1"/>
</dbReference>
<evidence type="ECO:0000256" key="1">
    <source>
        <dbReference type="ARBA" id="ARBA00022801"/>
    </source>
</evidence>
<evidence type="ECO:0000313" key="5">
    <source>
        <dbReference type="EMBL" id="MBA2132280.1"/>
    </source>
</evidence>
<reference evidence="5" key="1">
    <citation type="submission" date="2020-06" db="EMBL/GenBank/DDBJ databases">
        <title>Novel chitinolytic bacterium.</title>
        <authorList>
            <person name="Ungkulpasvich U."/>
            <person name="Kosugi A."/>
            <person name="Uke A."/>
        </authorList>
    </citation>
    <scope>NUCLEOTIDE SEQUENCE</scope>
    <source>
        <strain evidence="5">UUS1-1</strain>
    </source>
</reference>
<dbReference type="SMART" id="SM00646">
    <property type="entry name" value="Ami_3"/>
    <property type="match status" value="1"/>
</dbReference>
<evidence type="ECO:0000259" key="3">
    <source>
        <dbReference type="SMART" id="SM00646"/>
    </source>
</evidence>
<dbReference type="InterPro" id="IPR050695">
    <property type="entry name" value="N-acetylmuramoyl_amidase_3"/>
</dbReference>
<gene>
    <name evidence="5" type="ORF">G5B42_01775</name>
</gene>
<dbReference type="CDD" id="cd02696">
    <property type="entry name" value="MurNAc-LAA"/>
    <property type="match status" value="1"/>
</dbReference>
<comment type="caution">
    <text evidence="5">The sequence shown here is derived from an EMBL/GenBank/DDBJ whole genome shotgun (WGS) entry which is preliminary data.</text>
</comment>
<dbReference type="PANTHER" id="PTHR30404">
    <property type="entry name" value="N-ACETYLMURAMOYL-L-ALANINE AMIDASE"/>
    <property type="match status" value="1"/>
</dbReference>
<sequence>MVTKKKFFWITIVWRREYLFAIIFLFVCGFFCGLTRRDEPVDAPSLLPSAVAGKTIIIDAGHGGFDPGAVGRSGLEEKTVTLDIAKRLKRYFSRVGVYVIMTREKDIDYSAMPEAGALTKKRRDLLYRVRMANESNADLLISIHVNSFPQSIWSGAQCFYDSELPESKRLAEAIQNSLVTRLGPNRRKAQSADYLILKATKIPSVTVEVGFISNPREEELLADPEYREKLAESIFYGTAVFLTQEARSAAPVATTAGGGAGGTLTAKVYPELTFPTLEPGTACLYFATPNNEDLSFKPEIRPLPELEEKSKLQKAQVILEELAKGPGEGSVLLPCLPGGNWVHGLRLEGTRAVVDVSSELGTFINGGGASEMMAIYSLVNTLAVNLNLNEVTILVDGVKNATLGGHFLLGEPIKPRPELGPTGAQTAGDTGNYLRR</sequence>
<dbReference type="GO" id="GO:0009253">
    <property type="term" value="P:peptidoglycan catabolic process"/>
    <property type="evidence" value="ECO:0007669"/>
    <property type="project" value="InterPro"/>
</dbReference>
<organism evidence="5 6">
    <name type="scientific">Capillibacterium thermochitinicola</name>
    <dbReference type="NCBI Taxonomy" id="2699427"/>
    <lineage>
        <taxon>Bacteria</taxon>
        <taxon>Bacillati</taxon>
        <taxon>Bacillota</taxon>
        <taxon>Capillibacterium</taxon>
    </lineage>
</organism>
<evidence type="ECO:0000313" key="6">
    <source>
        <dbReference type="Proteomes" id="UP000657177"/>
    </source>
</evidence>
<evidence type="ECO:0000259" key="4">
    <source>
        <dbReference type="SMART" id="SM00909"/>
    </source>
</evidence>
<evidence type="ECO:0000256" key="2">
    <source>
        <dbReference type="SAM" id="MobiDB-lite"/>
    </source>
</evidence>
<dbReference type="EMBL" id="JAAKDE010000003">
    <property type="protein sequence ID" value="MBA2132280.1"/>
    <property type="molecule type" value="Genomic_DNA"/>
</dbReference>
<dbReference type="InterPro" id="IPR019606">
    <property type="entry name" value="GerMN"/>
</dbReference>
<dbReference type="RefSeq" id="WP_181338734.1">
    <property type="nucleotide sequence ID" value="NZ_JAAKDE010000003.1"/>
</dbReference>
<dbReference type="GO" id="GO:0008745">
    <property type="term" value="F:N-acetylmuramoyl-L-alanine amidase activity"/>
    <property type="evidence" value="ECO:0007669"/>
    <property type="project" value="InterPro"/>
</dbReference>
<feature type="domain" description="MurNAc-LAA" evidence="3">
    <location>
        <begin position="129"/>
        <end position="239"/>
    </location>
</feature>
<dbReference type="PANTHER" id="PTHR30404:SF0">
    <property type="entry name" value="N-ACETYLMURAMOYL-L-ALANINE AMIDASE AMIC"/>
    <property type="match status" value="1"/>
</dbReference>
<feature type="region of interest" description="Disordered" evidence="2">
    <location>
        <begin position="414"/>
        <end position="436"/>
    </location>
</feature>
<dbReference type="Pfam" id="PF01520">
    <property type="entry name" value="Amidase_3"/>
    <property type="match status" value="1"/>
</dbReference>
<name>A0A8J6HYC5_9FIRM</name>
<dbReference type="Gene3D" id="3.40.630.40">
    <property type="entry name" value="Zn-dependent exopeptidases"/>
    <property type="match status" value="1"/>
</dbReference>
<dbReference type="Pfam" id="PF10646">
    <property type="entry name" value="Germane"/>
    <property type="match status" value="1"/>
</dbReference>
<dbReference type="InterPro" id="IPR002508">
    <property type="entry name" value="MurNAc-LAA_cat"/>
</dbReference>
<protein>
    <submittedName>
        <fullName evidence="5">N-acetylmuramoyl-L-alanine amidase</fullName>
    </submittedName>
</protein>